<dbReference type="Pfam" id="PF01569">
    <property type="entry name" value="PAP2"/>
    <property type="match status" value="1"/>
</dbReference>
<dbReference type="RefSeq" id="WP_152602332.1">
    <property type="nucleotide sequence ID" value="NZ_JPXF01000107.1"/>
</dbReference>
<proteinExistence type="predicted"/>
<dbReference type="Gene3D" id="1.20.144.10">
    <property type="entry name" value="Phosphatidic acid phosphatase type 2/haloperoxidase"/>
    <property type="match status" value="1"/>
</dbReference>
<dbReference type="InterPro" id="IPR036938">
    <property type="entry name" value="PAP2/HPO_sf"/>
</dbReference>
<reference evidence="3 4" key="1">
    <citation type="submission" date="2014-08" db="EMBL/GenBank/DDBJ databases">
        <authorList>
            <person name="Sisinthy S."/>
        </authorList>
    </citation>
    <scope>NUCLEOTIDE SEQUENCE [LARGE SCALE GENOMIC DNA]</scope>
    <source>
        <strain evidence="3 4">RuG17</strain>
    </source>
</reference>
<gene>
    <name evidence="3" type="ORF">GY21_18285</name>
</gene>
<sequence length="125" mass="13100">KHRPTEANGGVGPVQWTSTLPGGLSYPSGHTSFAASFLLGVIVVAAGNRLYPYVKVTGAVVVLATAASRVYLGVHYPSDVVASIAYSIAAVALVNAAWTLLLAHWSQRRSDLHVGPVHGGVWNVR</sequence>
<feature type="transmembrane region" description="Helical" evidence="1">
    <location>
        <begin position="53"/>
        <end position="72"/>
    </location>
</feature>
<keyword evidence="1" id="KW-0472">Membrane</keyword>
<accession>A0A099J1G8</accession>
<dbReference type="InterPro" id="IPR000326">
    <property type="entry name" value="PAP2/HPO"/>
</dbReference>
<keyword evidence="1" id="KW-0812">Transmembrane</keyword>
<organism evidence="3 4">
    <name type="scientific">Cryobacterium roopkundense</name>
    <dbReference type="NCBI Taxonomy" id="1001240"/>
    <lineage>
        <taxon>Bacteria</taxon>
        <taxon>Bacillati</taxon>
        <taxon>Actinomycetota</taxon>
        <taxon>Actinomycetes</taxon>
        <taxon>Micrococcales</taxon>
        <taxon>Microbacteriaceae</taxon>
        <taxon>Cryobacterium</taxon>
    </lineage>
</organism>
<dbReference type="PANTHER" id="PTHR14969:SF13">
    <property type="entry name" value="AT30094P"/>
    <property type="match status" value="1"/>
</dbReference>
<feature type="non-terminal residue" evidence="3">
    <location>
        <position position="1"/>
    </location>
</feature>
<protein>
    <recommendedName>
        <fullName evidence="2">Phosphatidic acid phosphatase type 2/haloperoxidase domain-containing protein</fullName>
    </recommendedName>
</protein>
<dbReference type="OrthoDB" id="9789113at2"/>
<name>A0A099J1G8_9MICO</name>
<dbReference type="AlphaFoldDB" id="A0A099J1G8"/>
<feature type="domain" description="Phosphatidic acid phosphatase type 2/haloperoxidase" evidence="2">
    <location>
        <begin position="4"/>
        <end position="95"/>
    </location>
</feature>
<dbReference type="SUPFAM" id="SSF48317">
    <property type="entry name" value="Acid phosphatase/Vanadium-dependent haloperoxidase"/>
    <property type="match status" value="1"/>
</dbReference>
<dbReference type="PANTHER" id="PTHR14969">
    <property type="entry name" value="SPHINGOSINE-1-PHOSPHATE PHOSPHOHYDROLASE"/>
    <property type="match status" value="1"/>
</dbReference>
<feature type="transmembrane region" description="Helical" evidence="1">
    <location>
        <begin position="84"/>
        <end position="103"/>
    </location>
</feature>
<dbReference type="CDD" id="cd01610">
    <property type="entry name" value="PAP2_like"/>
    <property type="match status" value="1"/>
</dbReference>
<comment type="caution">
    <text evidence="3">The sequence shown here is derived from an EMBL/GenBank/DDBJ whole genome shotgun (WGS) entry which is preliminary data.</text>
</comment>
<feature type="transmembrane region" description="Helical" evidence="1">
    <location>
        <begin position="28"/>
        <end position="46"/>
    </location>
</feature>
<evidence type="ECO:0000256" key="1">
    <source>
        <dbReference type="SAM" id="Phobius"/>
    </source>
</evidence>
<dbReference type="eggNOG" id="COG0671">
    <property type="taxonomic scope" value="Bacteria"/>
</dbReference>
<dbReference type="Proteomes" id="UP000029864">
    <property type="component" value="Unassembled WGS sequence"/>
</dbReference>
<keyword evidence="4" id="KW-1185">Reference proteome</keyword>
<evidence type="ECO:0000259" key="2">
    <source>
        <dbReference type="Pfam" id="PF01569"/>
    </source>
</evidence>
<evidence type="ECO:0000313" key="3">
    <source>
        <dbReference type="EMBL" id="KGJ71995.1"/>
    </source>
</evidence>
<evidence type="ECO:0000313" key="4">
    <source>
        <dbReference type="Proteomes" id="UP000029864"/>
    </source>
</evidence>
<keyword evidence="1" id="KW-1133">Transmembrane helix</keyword>
<dbReference type="EMBL" id="JPXF01000107">
    <property type="protein sequence ID" value="KGJ71995.1"/>
    <property type="molecule type" value="Genomic_DNA"/>
</dbReference>